<proteinExistence type="predicted"/>
<keyword evidence="3" id="KW-1185">Reference proteome</keyword>
<dbReference type="InterPro" id="IPR045601">
    <property type="entry name" value="DUF6455"/>
</dbReference>
<organism evidence="2 3">
    <name type="scientific">Bosea vestrisii</name>
    <dbReference type="NCBI Taxonomy" id="151416"/>
    <lineage>
        <taxon>Bacteria</taxon>
        <taxon>Pseudomonadati</taxon>
        <taxon>Pseudomonadota</taxon>
        <taxon>Alphaproteobacteria</taxon>
        <taxon>Hyphomicrobiales</taxon>
        <taxon>Boseaceae</taxon>
        <taxon>Bosea</taxon>
    </lineage>
</organism>
<reference evidence="3" key="1">
    <citation type="journal article" date="2019" name="Int. J. Syst. Evol. Microbiol.">
        <title>The Global Catalogue of Microorganisms (GCM) 10K type strain sequencing project: providing services to taxonomists for standard genome sequencing and annotation.</title>
        <authorList>
            <consortium name="The Broad Institute Genomics Platform"/>
            <consortium name="The Broad Institute Genome Sequencing Center for Infectious Disease"/>
            <person name="Wu L."/>
            <person name="Ma J."/>
        </authorList>
    </citation>
    <scope>NUCLEOTIDE SEQUENCE [LARGE SCALE GENOMIC DNA]</scope>
    <source>
        <strain evidence="3">CGMCC 1.16326</strain>
    </source>
</reference>
<feature type="domain" description="DUF6455" evidence="1">
    <location>
        <begin position="7"/>
        <end position="81"/>
    </location>
</feature>
<accession>A0ABW0HG18</accession>
<dbReference type="Proteomes" id="UP001596104">
    <property type="component" value="Unassembled WGS sequence"/>
</dbReference>
<dbReference type="Pfam" id="PF20056">
    <property type="entry name" value="DUF6455"/>
    <property type="match status" value="1"/>
</dbReference>
<gene>
    <name evidence="2" type="ORF">ACFPPC_14830</name>
</gene>
<protein>
    <submittedName>
        <fullName evidence="2">DUF6455 family protein</fullName>
    </submittedName>
</protein>
<name>A0ABW0HG18_9HYPH</name>
<dbReference type="RefSeq" id="WP_377008976.1">
    <property type="nucleotide sequence ID" value="NZ_JBHSLV010000024.1"/>
</dbReference>
<evidence type="ECO:0000259" key="1">
    <source>
        <dbReference type="Pfam" id="PF20056"/>
    </source>
</evidence>
<evidence type="ECO:0000313" key="2">
    <source>
        <dbReference type="EMBL" id="MFC5393919.1"/>
    </source>
</evidence>
<evidence type="ECO:0000313" key="3">
    <source>
        <dbReference type="Proteomes" id="UP001596104"/>
    </source>
</evidence>
<sequence length="94" mass="10746">MYVWLRGRFERQARLMGAMMERVGVPAEMAARHGRLYDAASRRCLWCAAHRECGKWVEGHQTVERGPAFCPNTAFFEAVRRDAPHETVLSSPVL</sequence>
<comment type="caution">
    <text evidence="2">The sequence shown here is derived from an EMBL/GenBank/DDBJ whole genome shotgun (WGS) entry which is preliminary data.</text>
</comment>
<dbReference type="EMBL" id="JBHSLV010000024">
    <property type="protein sequence ID" value="MFC5393919.1"/>
    <property type="molecule type" value="Genomic_DNA"/>
</dbReference>